<dbReference type="PANTHER" id="PTHR38097:SF2">
    <property type="entry name" value="DNA-BINDING PROTEIN STPA"/>
    <property type="match status" value="1"/>
</dbReference>
<reference evidence="6" key="1">
    <citation type="submission" date="2020-11" db="EMBL/GenBank/DDBJ databases">
        <title>Azospira inquinata sp. nov.</title>
        <authorList>
            <person name="Moe W.M."/>
            <person name="Mikes M.C."/>
        </authorList>
    </citation>
    <scope>NUCLEOTIDE SEQUENCE</scope>
    <source>
        <strain evidence="6">Azo-3</strain>
    </source>
</reference>
<dbReference type="SMART" id="SM00528">
    <property type="entry name" value="HNS"/>
    <property type="match status" value="1"/>
</dbReference>
<dbReference type="GO" id="GO:0005829">
    <property type="term" value="C:cytosol"/>
    <property type="evidence" value="ECO:0007669"/>
    <property type="project" value="TreeGrafter"/>
</dbReference>
<dbReference type="AlphaFoldDB" id="A0A975SLQ9"/>
<evidence type="ECO:0000313" key="6">
    <source>
        <dbReference type="EMBL" id="QWT48651.1"/>
    </source>
</evidence>
<dbReference type="Pfam" id="PF00816">
    <property type="entry name" value="Histone_HNS"/>
    <property type="match status" value="1"/>
</dbReference>
<name>A0A975SLQ9_9RHOO</name>
<dbReference type="InterPro" id="IPR027444">
    <property type="entry name" value="H-NS_C_dom"/>
</dbReference>
<comment type="similarity">
    <text evidence="2">Belongs to the histone-like protein H-NS family.</text>
</comment>
<gene>
    <name evidence="6" type="ORF">Azoinq_12490</name>
</gene>
<dbReference type="KEGG" id="aiq:Azoinq_12490"/>
<protein>
    <submittedName>
        <fullName evidence="6">H-NS histone family protein</fullName>
    </submittedName>
</protein>
<keyword evidence="7" id="KW-1185">Reference proteome</keyword>
<dbReference type="RefSeq" id="WP_216128597.1">
    <property type="nucleotide sequence ID" value="NZ_CP064782.1"/>
</dbReference>
<sequence>MDISTLSLVELQDLLQQIPAEIKKREEQDKQKVLDELKALAESRGFSLDSLVKAKEKGKVKAVRTVKAKYRNPANPEQTWTGRGRKPQWVAEWIAGGRSIDELAV</sequence>
<dbReference type="Proteomes" id="UP000683428">
    <property type="component" value="Chromosome"/>
</dbReference>
<feature type="domain" description="DNA-binding protein H-NS-like C-terminal" evidence="5">
    <location>
        <begin position="60"/>
        <end position="105"/>
    </location>
</feature>
<keyword evidence="4" id="KW-0238">DNA-binding</keyword>
<dbReference type="GO" id="GO:0009295">
    <property type="term" value="C:nucleoid"/>
    <property type="evidence" value="ECO:0007669"/>
    <property type="project" value="UniProtKB-SubCell"/>
</dbReference>
<evidence type="ECO:0000313" key="7">
    <source>
        <dbReference type="Proteomes" id="UP000683428"/>
    </source>
</evidence>
<proteinExistence type="inferred from homology"/>
<accession>A0A975SLQ9</accession>
<dbReference type="GO" id="GO:0032993">
    <property type="term" value="C:protein-DNA complex"/>
    <property type="evidence" value="ECO:0007669"/>
    <property type="project" value="TreeGrafter"/>
</dbReference>
<dbReference type="EMBL" id="CP064782">
    <property type="protein sequence ID" value="QWT48651.1"/>
    <property type="molecule type" value="Genomic_DNA"/>
</dbReference>
<dbReference type="GO" id="GO:0000976">
    <property type="term" value="F:transcription cis-regulatory region binding"/>
    <property type="evidence" value="ECO:0007669"/>
    <property type="project" value="TreeGrafter"/>
</dbReference>
<keyword evidence="3" id="KW-0963">Cytoplasm</keyword>
<dbReference type="PANTHER" id="PTHR38097">
    <property type="match status" value="1"/>
</dbReference>
<evidence type="ECO:0000256" key="3">
    <source>
        <dbReference type="ARBA" id="ARBA00022490"/>
    </source>
</evidence>
<evidence type="ECO:0000259" key="5">
    <source>
        <dbReference type="SMART" id="SM00528"/>
    </source>
</evidence>
<evidence type="ECO:0000256" key="4">
    <source>
        <dbReference type="ARBA" id="ARBA00023125"/>
    </source>
</evidence>
<organism evidence="6 7">
    <name type="scientific">Azospira inquinata</name>
    <dbReference type="NCBI Taxonomy" id="2785627"/>
    <lineage>
        <taxon>Bacteria</taxon>
        <taxon>Pseudomonadati</taxon>
        <taxon>Pseudomonadota</taxon>
        <taxon>Betaproteobacteria</taxon>
        <taxon>Rhodocyclales</taxon>
        <taxon>Rhodocyclaceae</taxon>
        <taxon>Azospira</taxon>
    </lineage>
</organism>
<comment type="subcellular location">
    <subcellularLocation>
        <location evidence="1">Cytoplasm</location>
        <location evidence="1">Nucleoid</location>
    </subcellularLocation>
</comment>
<evidence type="ECO:0000256" key="2">
    <source>
        <dbReference type="ARBA" id="ARBA00010610"/>
    </source>
</evidence>
<dbReference type="GO" id="GO:0003681">
    <property type="term" value="F:bent DNA binding"/>
    <property type="evidence" value="ECO:0007669"/>
    <property type="project" value="TreeGrafter"/>
</dbReference>
<evidence type="ECO:0000256" key="1">
    <source>
        <dbReference type="ARBA" id="ARBA00004453"/>
    </source>
</evidence>
<dbReference type="GO" id="GO:0003680">
    <property type="term" value="F:minor groove of adenine-thymine-rich DNA binding"/>
    <property type="evidence" value="ECO:0007669"/>
    <property type="project" value="TreeGrafter"/>
</dbReference>
<dbReference type="GO" id="GO:0001217">
    <property type="term" value="F:DNA-binding transcription repressor activity"/>
    <property type="evidence" value="ECO:0007669"/>
    <property type="project" value="TreeGrafter"/>
</dbReference>